<dbReference type="Proteomes" id="UP000195412">
    <property type="component" value="Chromosome I"/>
</dbReference>
<evidence type="ECO:0000256" key="1">
    <source>
        <dbReference type="SAM" id="MobiDB-lite"/>
    </source>
</evidence>
<sequence>MSDKSSGFSASEPVSNMLERSGHGFKPVAQVLKTDLCLSR</sequence>
<protein>
    <submittedName>
        <fullName evidence="2">Uncharacterized protein</fullName>
    </submittedName>
</protein>
<gene>
    <name evidence="2" type="ORF">LZ3411_0396</name>
</gene>
<evidence type="ECO:0000313" key="2">
    <source>
        <dbReference type="EMBL" id="SMS13446.1"/>
    </source>
</evidence>
<evidence type="ECO:0000313" key="3">
    <source>
        <dbReference type="Proteomes" id="UP000195412"/>
    </source>
</evidence>
<proteinExistence type="predicted"/>
<name>A0A1Y6JU16_9LACO</name>
<feature type="compositionally biased region" description="Polar residues" evidence="1">
    <location>
        <begin position="1"/>
        <end position="14"/>
    </location>
</feature>
<accession>A0A1Y6JU16</accession>
<reference evidence="3" key="1">
    <citation type="submission" date="2017-05" db="EMBL/GenBank/DDBJ databases">
        <authorList>
            <person name="Papadimitriou K."/>
        </authorList>
    </citation>
    <scope>NUCLEOTIDE SEQUENCE [LARGE SCALE GENOMIC DNA]</scope>
    <source>
        <strain evidence="3">ACA-DC 3411</strain>
    </source>
</reference>
<feature type="region of interest" description="Disordered" evidence="1">
    <location>
        <begin position="1"/>
        <end position="23"/>
    </location>
</feature>
<dbReference type="RefSeq" id="WP_269457552.1">
    <property type="nucleotide sequence ID" value="NZ_JBPWQU010000003.1"/>
</dbReference>
<dbReference type="KEGG" id="lzy:LZ3411_0396"/>
<dbReference type="AlphaFoldDB" id="A0A1Y6JU16"/>
<dbReference type="EMBL" id="LT854705">
    <property type="protein sequence ID" value="SMS13446.1"/>
    <property type="molecule type" value="Genomic_DNA"/>
</dbReference>
<organism evidence="2 3">
    <name type="scientific">Levilactobacillus zymae</name>
    <dbReference type="NCBI Taxonomy" id="267363"/>
    <lineage>
        <taxon>Bacteria</taxon>
        <taxon>Bacillati</taxon>
        <taxon>Bacillota</taxon>
        <taxon>Bacilli</taxon>
        <taxon>Lactobacillales</taxon>
        <taxon>Lactobacillaceae</taxon>
        <taxon>Levilactobacillus</taxon>
    </lineage>
</organism>